<dbReference type="GO" id="GO:0008270">
    <property type="term" value="F:zinc ion binding"/>
    <property type="evidence" value="ECO:0007669"/>
    <property type="project" value="UniProtKB-KW"/>
</dbReference>
<evidence type="ECO:0000256" key="2">
    <source>
        <dbReference type="ARBA" id="ARBA00022723"/>
    </source>
</evidence>
<keyword evidence="7" id="KW-0539">Nucleus</keyword>
<dbReference type="GO" id="GO:0005634">
    <property type="term" value="C:nucleus"/>
    <property type="evidence" value="ECO:0007669"/>
    <property type="project" value="UniProtKB-SubCell"/>
</dbReference>
<evidence type="ECO:0000256" key="6">
    <source>
        <dbReference type="ARBA" id="ARBA00023163"/>
    </source>
</evidence>
<dbReference type="Proteomes" id="UP000503462">
    <property type="component" value="Chromosome 4"/>
</dbReference>
<protein>
    <recommendedName>
        <fullName evidence="9">C2H2-type domain-containing protein</fullName>
    </recommendedName>
</protein>
<evidence type="ECO:0000256" key="5">
    <source>
        <dbReference type="ARBA" id="ARBA00023015"/>
    </source>
</evidence>
<dbReference type="AlphaFoldDB" id="A0A6H0Y199"/>
<dbReference type="PROSITE" id="PS00028">
    <property type="entry name" value="ZINC_FINGER_C2H2_1"/>
    <property type="match status" value="2"/>
</dbReference>
<dbReference type="PROSITE" id="PS50157">
    <property type="entry name" value="ZINC_FINGER_C2H2_2"/>
    <property type="match status" value="3"/>
</dbReference>
<dbReference type="InterPro" id="IPR051061">
    <property type="entry name" value="Zinc_finger_trans_reg"/>
</dbReference>
<comment type="subcellular location">
    <subcellularLocation>
        <location evidence="1">Nucleus</location>
    </subcellularLocation>
</comment>
<dbReference type="InterPro" id="IPR013087">
    <property type="entry name" value="Znf_C2H2_type"/>
</dbReference>
<gene>
    <name evidence="10" type="ORF">AMS68_006233</name>
</gene>
<sequence length="258" mass="29000">MSFNFASPLDFEEFFRAGEALDSSILNWTQTGPYGPHNAFDGDRLAWPWSSTAVDNDFSAAPVAPIYAQHQDERSDGSQFAPQLQLELELLQQQLAAQSQAPYQQFPTPDLQYAQSLHPSRDAVSTAVSNEPVAPRVPCPAADCTCTFVNKAGLRKHQKLKHTGGKPQRINCLQCTKTFADRKGLKRHCDRHHAVNDKVDKFACPGCKKKYDRQDFVVRHMKTHHPDLVNHGVTDGRRILHGVRVERESVRKARSRAC</sequence>
<proteinExistence type="predicted"/>
<dbReference type="SUPFAM" id="SSF57667">
    <property type="entry name" value="beta-beta-alpha zinc fingers"/>
    <property type="match status" value="1"/>
</dbReference>
<organism evidence="10 11">
    <name type="scientific">Peltaster fructicola</name>
    <dbReference type="NCBI Taxonomy" id="286661"/>
    <lineage>
        <taxon>Eukaryota</taxon>
        <taxon>Fungi</taxon>
        <taxon>Dikarya</taxon>
        <taxon>Ascomycota</taxon>
        <taxon>Pezizomycotina</taxon>
        <taxon>Dothideomycetes</taxon>
        <taxon>Dothideomycetes incertae sedis</taxon>
        <taxon>Peltaster</taxon>
    </lineage>
</organism>
<dbReference type="EMBL" id="CP051142">
    <property type="protein sequence ID" value="QIX00716.1"/>
    <property type="molecule type" value="Genomic_DNA"/>
</dbReference>
<name>A0A6H0Y199_9PEZI</name>
<evidence type="ECO:0000256" key="3">
    <source>
        <dbReference type="ARBA" id="ARBA00022771"/>
    </source>
</evidence>
<keyword evidence="3 8" id="KW-0863">Zinc-finger</keyword>
<keyword evidence="2" id="KW-0479">Metal-binding</keyword>
<dbReference type="OrthoDB" id="8117402at2759"/>
<reference evidence="10 11" key="1">
    <citation type="journal article" date="2016" name="Sci. Rep.">
        <title>Peltaster fructicola genome reveals evolution from an invasive phytopathogen to an ectophytic parasite.</title>
        <authorList>
            <person name="Xu C."/>
            <person name="Chen H."/>
            <person name="Gleason M.L."/>
            <person name="Xu J.R."/>
            <person name="Liu H."/>
            <person name="Zhang R."/>
            <person name="Sun G."/>
        </authorList>
    </citation>
    <scope>NUCLEOTIDE SEQUENCE [LARGE SCALE GENOMIC DNA]</scope>
    <source>
        <strain evidence="10 11">LNHT1506</strain>
    </source>
</reference>
<feature type="domain" description="C2H2-type" evidence="9">
    <location>
        <begin position="137"/>
        <end position="167"/>
    </location>
</feature>
<feature type="domain" description="C2H2-type" evidence="9">
    <location>
        <begin position="170"/>
        <end position="197"/>
    </location>
</feature>
<accession>A0A6H0Y199</accession>
<evidence type="ECO:0000256" key="4">
    <source>
        <dbReference type="ARBA" id="ARBA00022833"/>
    </source>
</evidence>
<dbReference type="GO" id="GO:0006357">
    <property type="term" value="P:regulation of transcription by RNA polymerase II"/>
    <property type="evidence" value="ECO:0007669"/>
    <property type="project" value="TreeGrafter"/>
</dbReference>
<keyword evidence="4" id="KW-0862">Zinc</keyword>
<evidence type="ECO:0000256" key="8">
    <source>
        <dbReference type="PROSITE-ProRule" id="PRU00042"/>
    </source>
</evidence>
<feature type="domain" description="C2H2-type" evidence="9">
    <location>
        <begin position="202"/>
        <end position="224"/>
    </location>
</feature>
<evidence type="ECO:0000259" key="9">
    <source>
        <dbReference type="PROSITE" id="PS50157"/>
    </source>
</evidence>
<evidence type="ECO:0000313" key="10">
    <source>
        <dbReference type="EMBL" id="QIX00716.1"/>
    </source>
</evidence>
<evidence type="ECO:0000313" key="11">
    <source>
        <dbReference type="Proteomes" id="UP000503462"/>
    </source>
</evidence>
<dbReference type="Gene3D" id="3.30.160.60">
    <property type="entry name" value="Classic Zinc Finger"/>
    <property type="match status" value="1"/>
</dbReference>
<keyword evidence="11" id="KW-1185">Reference proteome</keyword>
<evidence type="ECO:0000256" key="1">
    <source>
        <dbReference type="ARBA" id="ARBA00004123"/>
    </source>
</evidence>
<evidence type="ECO:0000256" key="7">
    <source>
        <dbReference type="ARBA" id="ARBA00023242"/>
    </source>
</evidence>
<dbReference type="PANTHER" id="PTHR46179:SF13">
    <property type="entry name" value="C2H2-TYPE DOMAIN-CONTAINING PROTEIN"/>
    <property type="match status" value="1"/>
</dbReference>
<dbReference type="Pfam" id="PF00096">
    <property type="entry name" value="zf-C2H2"/>
    <property type="match status" value="2"/>
</dbReference>
<dbReference type="InterPro" id="IPR036236">
    <property type="entry name" value="Znf_C2H2_sf"/>
</dbReference>
<keyword evidence="6" id="KW-0804">Transcription</keyword>
<keyword evidence="5" id="KW-0805">Transcription regulation</keyword>
<dbReference type="PANTHER" id="PTHR46179">
    <property type="entry name" value="ZINC FINGER PROTEIN"/>
    <property type="match status" value="1"/>
</dbReference>
<dbReference type="SMART" id="SM00355">
    <property type="entry name" value="ZnF_C2H2"/>
    <property type="match status" value="3"/>
</dbReference>